<reference evidence="2 3" key="1">
    <citation type="journal article" date="2018" name="Front. Microbiol.">
        <title>Hydrolytic Capabilities as a Key to Environmental Success: Chitinolytic and Cellulolytic Acidobacteria From Acidic Sub-arctic Soils and Boreal Peatlands.</title>
        <authorList>
            <person name="Belova S.E."/>
            <person name="Ravin N.V."/>
            <person name="Pankratov T.A."/>
            <person name="Rakitin A.L."/>
            <person name="Ivanova A.A."/>
            <person name="Beletsky A.V."/>
            <person name="Mardanov A.V."/>
            <person name="Sinninghe Damste J.S."/>
            <person name="Dedysh S.N."/>
        </authorList>
    </citation>
    <scope>NUCLEOTIDE SEQUENCE [LARGE SCALE GENOMIC DNA]</scope>
    <source>
        <strain evidence="2 3">SBC82</strain>
    </source>
</reference>
<proteinExistence type="predicted"/>
<dbReference type="AlphaFoldDB" id="A0A2Z5FZP8"/>
<dbReference type="EMBL" id="CP030840">
    <property type="protein sequence ID" value="AXC12004.1"/>
    <property type="molecule type" value="Genomic_DNA"/>
</dbReference>
<dbReference type="Pfam" id="PF17765">
    <property type="entry name" value="MLTR_LBD"/>
    <property type="match status" value="1"/>
</dbReference>
<accession>A0A2Z5FZP8</accession>
<name>A0A2Z5FZP8_9BACT</name>
<dbReference type="InterPro" id="IPR041413">
    <property type="entry name" value="MLTR_LBD"/>
</dbReference>
<evidence type="ECO:0000313" key="2">
    <source>
        <dbReference type="EMBL" id="AXC12004.1"/>
    </source>
</evidence>
<evidence type="ECO:0000313" key="3">
    <source>
        <dbReference type="Proteomes" id="UP000253606"/>
    </source>
</evidence>
<dbReference type="Gene3D" id="3.30.450.180">
    <property type="match status" value="1"/>
</dbReference>
<dbReference type="Proteomes" id="UP000253606">
    <property type="component" value="Chromosome"/>
</dbReference>
<dbReference type="PANTHER" id="PTHR35010">
    <property type="entry name" value="BLL4672 PROTEIN-RELATED"/>
    <property type="match status" value="1"/>
</dbReference>
<dbReference type="PANTHER" id="PTHR35010:SF2">
    <property type="entry name" value="BLL4672 PROTEIN"/>
    <property type="match status" value="1"/>
</dbReference>
<organism evidence="2 3">
    <name type="scientific">Acidisarcina polymorpha</name>
    <dbReference type="NCBI Taxonomy" id="2211140"/>
    <lineage>
        <taxon>Bacteria</taxon>
        <taxon>Pseudomonadati</taxon>
        <taxon>Acidobacteriota</taxon>
        <taxon>Terriglobia</taxon>
        <taxon>Terriglobales</taxon>
        <taxon>Acidobacteriaceae</taxon>
        <taxon>Acidisarcina</taxon>
    </lineage>
</organism>
<protein>
    <recommendedName>
        <fullName evidence="1">MmyB-like transcription regulator ligand binding domain-containing protein</fullName>
    </recommendedName>
</protein>
<keyword evidence="3" id="KW-1185">Reference proteome</keyword>
<evidence type="ECO:0000259" key="1">
    <source>
        <dbReference type="Pfam" id="PF17765"/>
    </source>
</evidence>
<gene>
    <name evidence="2" type="ORF">ACPOL_2691</name>
</gene>
<feature type="domain" description="MmyB-like transcription regulator ligand binding" evidence="1">
    <location>
        <begin position="2"/>
        <end position="145"/>
    </location>
</feature>
<dbReference type="KEGG" id="abas:ACPOL_2691"/>
<sequence length="156" mass="18078">MLWNERFDCLAFNQLADVIYDWSESPSPFGRNLAWRNFMDPARIGFYDERVLRSGVGLLRVRYAKHIGEPGFELLIATLLESSTTFRRFWNEQQTASLDPLSFDIAHPRFGTLRLRSIRALYPALPESTLAFVSPDDKATEDVFRNIDSLCGRRRD</sequence>